<dbReference type="GO" id="GO:0016780">
    <property type="term" value="F:phosphotransferase activity, for other substituted phosphate groups"/>
    <property type="evidence" value="ECO:0007669"/>
    <property type="project" value="TreeGrafter"/>
</dbReference>
<dbReference type="EMBL" id="AP022871">
    <property type="protein sequence ID" value="BCB83831.1"/>
    <property type="molecule type" value="Genomic_DNA"/>
</dbReference>
<sequence>MRYDRVKRTADIVTAACGLLLCLPLLAAVAVVVACAVGRPVLFRQVRPGKAGRPFTLVKFRTMRDVDERRGLLSDEQRLTATGRVLRALSLDELPTLWNVVRGDMSLVGPRPLLMGYLRRYTVEQSRRHEVRPGITGLAQISGRNALSWPDKLALDTWYVDHRSLALDLWILLRTVPVVLTGTGVRAPGHATAPEFAGPSAGRAEERA</sequence>
<name>A0A6F8YCZ7_9ACTN</name>
<dbReference type="PROSITE" id="PS51257">
    <property type="entry name" value="PROKAR_LIPOPROTEIN"/>
    <property type="match status" value="1"/>
</dbReference>
<protein>
    <submittedName>
        <fullName evidence="4">Sugar transferase</fullName>
    </submittedName>
</protein>
<feature type="domain" description="Bacterial sugar transferase" evidence="3">
    <location>
        <begin position="7"/>
        <end position="180"/>
    </location>
</feature>
<dbReference type="Proteomes" id="UP000503011">
    <property type="component" value="Chromosome"/>
</dbReference>
<reference evidence="4 5" key="2">
    <citation type="submission" date="2020-03" db="EMBL/GenBank/DDBJ databases">
        <authorList>
            <person name="Ichikawa N."/>
            <person name="Kimura A."/>
            <person name="Kitahashi Y."/>
            <person name="Uohara A."/>
        </authorList>
    </citation>
    <scope>NUCLEOTIDE SEQUENCE [LARGE SCALE GENOMIC DNA]</scope>
    <source>
        <strain evidence="4 5">NBRC 105367</strain>
    </source>
</reference>
<dbReference type="KEGG" id="psuu:Psuf_011440"/>
<accession>A0A6F8YCZ7</accession>
<proteinExistence type="inferred from homology"/>
<dbReference type="PANTHER" id="PTHR30576:SF8">
    <property type="entry name" value="UNDECAPRENYL-PHOSPHATE GALACTOSE PHOSPHOTRANSFERASE"/>
    <property type="match status" value="1"/>
</dbReference>
<dbReference type="AlphaFoldDB" id="A0A6F8YCZ7"/>
<evidence type="ECO:0000259" key="3">
    <source>
        <dbReference type="Pfam" id="PF02397"/>
    </source>
</evidence>
<keyword evidence="5" id="KW-1185">Reference proteome</keyword>
<evidence type="ECO:0000256" key="2">
    <source>
        <dbReference type="SAM" id="MobiDB-lite"/>
    </source>
</evidence>
<evidence type="ECO:0000313" key="4">
    <source>
        <dbReference type="EMBL" id="BCB83831.1"/>
    </source>
</evidence>
<evidence type="ECO:0000313" key="5">
    <source>
        <dbReference type="Proteomes" id="UP000503011"/>
    </source>
</evidence>
<comment type="similarity">
    <text evidence="1">Belongs to the bacterial sugar transferase family.</text>
</comment>
<reference evidence="4 5" key="1">
    <citation type="submission" date="2020-03" db="EMBL/GenBank/DDBJ databases">
        <title>Whole genome shotgun sequence of Phytohabitans suffuscus NBRC 105367.</title>
        <authorList>
            <person name="Komaki H."/>
            <person name="Tamura T."/>
        </authorList>
    </citation>
    <scope>NUCLEOTIDE SEQUENCE [LARGE SCALE GENOMIC DNA]</scope>
    <source>
        <strain evidence="4 5">NBRC 105367</strain>
    </source>
</reference>
<organism evidence="4 5">
    <name type="scientific">Phytohabitans suffuscus</name>
    <dbReference type="NCBI Taxonomy" id="624315"/>
    <lineage>
        <taxon>Bacteria</taxon>
        <taxon>Bacillati</taxon>
        <taxon>Actinomycetota</taxon>
        <taxon>Actinomycetes</taxon>
        <taxon>Micromonosporales</taxon>
        <taxon>Micromonosporaceae</taxon>
    </lineage>
</organism>
<evidence type="ECO:0000256" key="1">
    <source>
        <dbReference type="ARBA" id="ARBA00006464"/>
    </source>
</evidence>
<dbReference type="PANTHER" id="PTHR30576">
    <property type="entry name" value="COLANIC BIOSYNTHESIS UDP-GLUCOSE LIPID CARRIER TRANSFERASE"/>
    <property type="match status" value="1"/>
</dbReference>
<feature type="region of interest" description="Disordered" evidence="2">
    <location>
        <begin position="189"/>
        <end position="208"/>
    </location>
</feature>
<dbReference type="Pfam" id="PF02397">
    <property type="entry name" value="Bac_transf"/>
    <property type="match status" value="1"/>
</dbReference>
<dbReference type="RefSeq" id="WP_173154564.1">
    <property type="nucleotide sequence ID" value="NZ_AP022871.1"/>
</dbReference>
<keyword evidence="4" id="KW-0808">Transferase</keyword>
<dbReference type="InterPro" id="IPR003362">
    <property type="entry name" value="Bact_transf"/>
</dbReference>
<gene>
    <name evidence="4" type="ORF">Psuf_011440</name>
</gene>